<dbReference type="CDD" id="cd03801">
    <property type="entry name" value="GT4_PimA-like"/>
    <property type="match status" value="1"/>
</dbReference>
<feature type="compositionally biased region" description="Basic residues" evidence="2">
    <location>
        <begin position="732"/>
        <end position="741"/>
    </location>
</feature>
<dbReference type="InterPro" id="IPR001296">
    <property type="entry name" value="Glyco_trans_1"/>
</dbReference>
<organism evidence="5 6">
    <name type="scientific">Microbacterium foliorum</name>
    <dbReference type="NCBI Taxonomy" id="104336"/>
    <lineage>
        <taxon>Bacteria</taxon>
        <taxon>Bacillati</taxon>
        <taxon>Actinomycetota</taxon>
        <taxon>Actinomycetes</taxon>
        <taxon>Micrococcales</taxon>
        <taxon>Microbacteriaceae</taxon>
        <taxon>Microbacterium</taxon>
    </lineage>
</organism>
<dbReference type="CDD" id="cd00761">
    <property type="entry name" value="Glyco_tranf_GTA_type"/>
    <property type="match status" value="1"/>
</dbReference>
<sequence length="794" mass="86120">MHAPPLVSIVIPVFNDADVIAGALDSCLRQTLAAIEVIVVDDASTDGTAAIVERYSARDPRVRLIRQEHNASAYQARRVGILAANADHLLFLDGDDEFTETAAEAALEKATATGADLVQFGVEVVRRDGRTGGPFESRLQPKHSSLTGTDVLSKLFPLDRPAQGQLWRYLFRTRLLADAYALMPADLVLPRVNDLPITFLAAAQATRLESIPDRLYRYHFGRGGSGQKVRDLSTASFYAGAIRSIDSIESAVSAIAGTSADPDLVLTTYASVRRAIIGYTTHYLAEHTRADLRDAVFSDLFTRASASDIVQSTALHFPQAMDTLAAHGGAIDLAVRPVRSIMLATNHLRTGGISGVVISQARVLHESGLHVTVVAREPGSDLSSLPTGVEFAEVSEDALGTSLAQWAAVCVEHDIDLVIDHQWQYSPSWQHYALAARAAGVATIGWSHNFAGRSLLFGLDRLESAPRYFPLLSHLVVLSPLDVAFWKLRGMPRVSYLPNPPSSNLLDAGVVAAPRSSPAGRRVELVWWGRLQERTKRVSELIDVAEHLDRLGVDFRLRVIGPDWRDMTAARLNAMAEDRGLARRVEAIGPLRGDALTAAIDSSDLFVNTSIIEGYPLTIPEAQSRGLPVAMYDLPWLAVTSENDGVATTEWGDSAGLARLIAEIVADPDAYARMSKASLAAAHRELSHDFAAWYRGLVAGATPPELSPDPTTDDVRQLVDLFIAFAEEHTRTRTGARRPRPRSASARGAATGGTGKTWRARAEKRIVPAAKRVVDAAPWLRPIALKVRRALTAR</sequence>
<protein>
    <submittedName>
        <fullName evidence="5">Glycosyltransferase involved in cell wall biosynthesis</fullName>
    </submittedName>
</protein>
<dbReference type="RefSeq" id="WP_309690891.1">
    <property type="nucleotide sequence ID" value="NZ_JAVIZQ010000001.1"/>
</dbReference>
<evidence type="ECO:0000259" key="4">
    <source>
        <dbReference type="Pfam" id="PF00535"/>
    </source>
</evidence>
<dbReference type="SUPFAM" id="SSF53448">
    <property type="entry name" value="Nucleotide-diphospho-sugar transferases"/>
    <property type="match status" value="1"/>
</dbReference>
<dbReference type="PANTHER" id="PTHR43685">
    <property type="entry name" value="GLYCOSYLTRANSFERASE"/>
    <property type="match status" value="1"/>
</dbReference>
<feature type="domain" description="Glycosyl transferase family 1" evidence="3">
    <location>
        <begin position="526"/>
        <end position="677"/>
    </location>
</feature>
<dbReference type="EMBL" id="JAVIZQ010000001">
    <property type="protein sequence ID" value="MDR6142613.1"/>
    <property type="molecule type" value="Genomic_DNA"/>
</dbReference>
<name>A0ABU1HSJ6_9MICO</name>
<feature type="domain" description="Glycosyltransferase 2-like" evidence="4">
    <location>
        <begin position="8"/>
        <end position="134"/>
    </location>
</feature>
<evidence type="ECO:0000313" key="6">
    <source>
        <dbReference type="Proteomes" id="UP001249291"/>
    </source>
</evidence>
<dbReference type="InterPro" id="IPR001173">
    <property type="entry name" value="Glyco_trans_2-like"/>
</dbReference>
<feature type="region of interest" description="Disordered" evidence="2">
    <location>
        <begin position="731"/>
        <end position="759"/>
    </location>
</feature>
<keyword evidence="1" id="KW-0808">Transferase</keyword>
<dbReference type="Proteomes" id="UP001249291">
    <property type="component" value="Unassembled WGS sequence"/>
</dbReference>
<dbReference type="PANTHER" id="PTHR43685:SF2">
    <property type="entry name" value="GLYCOSYLTRANSFERASE 2-LIKE DOMAIN-CONTAINING PROTEIN"/>
    <property type="match status" value="1"/>
</dbReference>
<dbReference type="Gene3D" id="3.40.50.2000">
    <property type="entry name" value="Glycogen Phosphorylase B"/>
    <property type="match status" value="2"/>
</dbReference>
<evidence type="ECO:0000259" key="3">
    <source>
        <dbReference type="Pfam" id="PF00534"/>
    </source>
</evidence>
<proteinExistence type="predicted"/>
<dbReference type="SUPFAM" id="SSF53756">
    <property type="entry name" value="UDP-Glycosyltransferase/glycogen phosphorylase"/>
    <property type="match status" value="1"/>
</dbReference>
<dbReference type="Gene3D" id="3.90.550.10">
    <property type="entry name" value="Spore Coat Polysaccharide Biosynthesis Protein SpsA, Chain A"/>
    <property type="match status" value="1"/>
</dbReference>
<evidence type="ECO:0000256" key="1">
    <source>
        <dbReference type="ARBA" id="ARBA00022679"/>
    </source>
</evidence>
<dbReference type="InterPro" id="IPR050834">
    <property type="entry name" value="Glycosyltransf_2"/>
</dbReference>
<reference evidence="5 6" key="1">
    <citation type="submission" date="2023-08" db="EMBL/GenBank/DDBJ databases">
        <title>Functional and genomic diversity of the sorghum phyllosphere microbiome.</title>
        <authorList>
            <person name="Shade A."/>
        </authorList>
    </citation>
    <scope>NUCLEOTIDE SEQUENCE [LARGE SCALE GENOMIC DNA]</scope>
    <source>
        <strain evidence="5 6">SORGH_AS_0445</strain>
    </source>
</reference>
<gene>
    <name evidence="5" type="ORF">QE375_002167</name>
</gene>
<keyword evidence="6" id="KW-1185">Reference proteome</keyword>
<dbReference type="Pfam" id="PF00534">
    <property type="entry name" value="Glycos_transf_1"/>
    <property type="match status" value="1"/>
</dbReference>
<dbReference type="Pfam" id="PF00535">
    <property type="entry name" value="Glycos_transf_2"/>
    <property type="match status" value="1"/>
</dbReference>
<accession>A0ABU1HSJ6</accession>
<dbReference type="InterPro" id="IPR029044">
    <property type="entry name" value="Nucleotide-diphossugar_trans"/>
</dbReference>
<evidence type="ECO:0000256" key="2">
    <source>
        <dbReference type="SAM" id="MobiDB-lite"/>
    </source>
</evidence>
<comment type="caution">
    <text evidence="5">The sequence shown here is derived from an EMBL/GenBank/DDBJ whole genome shotgun (WGS) entry which is preliminary data.</text>
</comment>
<evidence type="ECO:0000313" key="5">
    <source>
        <dbReference type="EMBL" id="MDR6142613.1"/>
    </source>
</evidence>